<dbReference type="InterPro" id="IPR001647">
    <property type="entry name" value="HTH_TetR"/>
</dbReference>
<dbReference type="PANTHER" id="PTHR43479">
    <property type="entry name" value="ACREF/ENVCD OPERON REPRESSOR-RELATED"/>
    <property type="match status" value="1"/>
</dbReference>
<feature type="DNA-binding region" description="H-T-H motif" evidence="4">
    <location>
        <begin position="29"/>
        <end position="48"/>
    </location>
</feature>
<dbReference type="Proteomes" id="UP000675379">
    <property type="component" value="Unassembled WGS sequence"/>
</dbReference>
<gene>
    <name evidence="6" type="ORF">KCG48_05240</name>
</gene>
<dbReference type="Pfam" id="PF00440">
    <property type="entry name" value="TetR_N"/>
    <property type="match status" value="1"/>
</dbReference>
<evidence type="ECO:0000256" key="4">
    <source>
        <dbReference type="PROSITE-ProRule" id="PRU00335"/>
    </source>
</evidence>
<reference evidence="6" key="1">
    <citation type="submission" date="2021-04" db="EMBL/GenBank/DDBJ databases">
        <title>Proteiniclasticum sedimins sp. nov., an obligate anaerobic bacterium isolated from anaerobic sludge.</title>
        <authorList>
            <person name="Liu J."/>
        </authorList>
    </citation>
    <scope>NUCLEOTIDE SEQUENCE</scope>
    <source>
        <strain evidence="6">BAD-10</strain>
    </source>
</reference>
<organism evidence="6 7">
    <name type="scientific">Proteiniclasticum sediminis</name>
    <dbReference type="NCBI Taxonomy" id="2804028"/>
    <lineage>
        <taxon>Bacteria</taxon>
        <taxon>Bacillati</taxon>
        <taxon>Bacillota</taxon>
        <taxon>Clostridia</taxon>
        <taxon>Eubacteriales</taxon>
        <taxon>Clostridiaceae</taxon>
        <taxon>Proteiniclasticum</taxon>
    </lineage>
</organism>
<dbReference type="AlphaFoldDB" id="A0A941HPV1"/>
<evidence type="ECO:0000256" key="2">
    <source>
        <dbReference type="ARBA" id="ARBA00023125"/>
    </source>
</evidence>
<proteinExistence type="predicted"/>
<dbReference type="InterPro" id="IPR025996">
    <property type="entry name" value="MT1864/Rv1816-like_C"/>
</dbReference>
<keyword evidence="1" id="KW-0805">Transcription regulation</keyword>
<dbReference type="SUPFAM" id="SSF48498">
    <property type="entry name" value="Tetracyclin repressor-like, C-terminal domain"/>
    <property type="match status" value="1"/>
</dbReference>
<dbReference type="PROSITE" id="PS50977">
    <property type="entry name" value="HTH_TETR_2"/>
    <property type="match status" value="1"/>
</dbReference>
<dbReference type="Gene3D" id="1.10.357.10">
    <property type="entry name" value="Tetracycline Repressor, domain 2"/>
    <property type="match status" value="1"/>
</dbReference>
<comment type="caution">
    <text evidence="6">The sequence shown here is derived from an EMBL/GenBank/DDBJ whole genome shotgun (WGS) entry which is preliminary data.</text>
</comment>
<dbReference type="InterPro" id="IPR036271">
    <property type="entry name" value="Tet_transcr_reg_TetR-rel_C_sf"/>
</dbReference>
<evidence type="ECO:0000256" key="3">
    <source>
        <dbReference type="ARBA" id="ARBA00023163"/>
    </source>
</evidence>
<name>A0A941HPV1_9CLOT</name>
<evidence type="ECO:0000256" key="1">
    <source>
        <dbReference type="ARBA" id="ARBA00023015"/>
    </source>
</evidence>
<dbReference type="PANTHER" id="PTHR43479:SF11">
    <property type="entry name" value="ACREF_ENVCD OPERON REPRESSOR-RELATED"/>
    <property type="match status" value="1"/>
</dbReference>
<dbReference type="InterPro" id="IPR050624">
    <property type="entry name" value="HTH-type_Tx_Regulator"/>
</dbReference>
<protein>
    <submittedName>
        <fullName evidence="6">TetR/AcrR family transcriptional regulator</fullName>
    </submittedName>
</protein>
<dbReference type="InterPro" id="IPR009057">
    <property type="entry name" value="Homeodomain-like_sf"/>
</dbReference>
<accession>A0A941HPV1</accession>
<sequence length="191" mass="21665">MPPKVRITDDAILDAALAITREKGIDGVNVREIAKALDCSIQPVFRNFQSMENLKNALYQRVEEEHNAAMEKGLQMHPIPFLGLGMAYIQFAKEEKNLYKFLFMSAAIPKKGFLEMIKEEENQPIVDLIAQMTGLPRKTAEELFMDIWLMVQGIASLVATNDFEVSEAEIEKILKDTFLGLKMQLAKTEEQ</sequence>
<keyword evidence="2 4" id="KW-0238">DNA-binding</keyword>
<evidence type="ECO:0000313" key="6">
    <source>
        <dbReference type="EMBL" id="MBR0575744.1"/>
    </source>
</evidence>
<evidence type="ECO:0000259" key="5">
    <source>
        <dbReference type="PROSITE" id="PS50977"/>
    </source>
</evidence>
<keyword evidence="3" id="KW-0804">Transcription</keyword>
<dbReference type="Pfam" id="PF13305">
    <property type="entry name" value="TetR_C_33"/>
    <property type="match status" value="1"/>
</dbReference>
<keyword evidence="7" id="KW-1185">Reference proteome</keyword>
<dbReference type="SUPFAM" id="SSF46689">
    <property type="entry name" value="Homeodomain-like"/>
    <property type="match status" value="1"/>
</dbReference>
<dbReference type="EMBL" id="JAGSCS010000005">
    <property type="protein sequence ID" value="MBR0575744.1"/>
    <property type="molecule type" value="Genomic_DNA"/>
</dbReference>
<evidence type="ECO:0000313" key="7">
    <source>
        <dbReference type="Proteomes" id="UP000675379"/>
    </source>
</evidence>
<feature type="domain" description="HTH tetR-type" evidence="5">
    <location>
        <begin position="6"/>
        <end position="66"/>
    </location>
</feature>
<dbReference type="RefSeq" id="WP_211800346.1">
    <property type="nucleotide sequence ID" value="NZ_JAGSCS010000005.1"/>
</dbReference>
<dbReference type="GO" id="GO:0003677">
    <property type="term" value="F:DNA binding"/>
    <property type="evidence" value="ECO:0007669"/>
    <property type="project" value="UniProtKB-UniRule"/>
</dbReference>